<gene>
    <name evidence="2" type="ORF">RhiirC2_103035</name>
</gene>
<protein>
    <submittedName>
        <fullName evidence="2">Uncharacterized protein</fullName>
    </submittedName>
</protein>
<dbReference type="EMBL" id="LLXL01000143">
    <property type="protein sequence ID" value="PKK77186.1"/>
    <property type="molecule type" value="Genomic_DNA"/>
</dbReference>
<reference evidence="2 3" key="1">
    <citation type="submission" date="2016-04" db="EMBL/GenBank/DDBJ databases">
        <title>Genome analyses suggest a sexual origin of heterokaryosis in a supposedly ancient asexual fungus.</title>
        <authorList>
            <person name="Ropars J."/>
            <person name="Sedzielewska K."/>
            <person name="Noel J."/>
            <person name="Charron P."/>
            <person name="Farinelli L."/>
            <person name="Marton T."/>
            <person name="Kruger M."/>
            <person name="Pelin A."/>
            <person name="Brachmann A."/>
            <person name="Corradi N."/>
        </authorList>
    </citation>
    <scope>NUCLEOTIDE SEQUENCE [LARGE SCALE GENOMIC DNA]</scope>
    <source>
        <strain evidence="2 3">C2</strain>
    </source>
</reference>
<dbReference type="Proteomes" id="UP000233469">
    <property type="component" value="Unassembled WGS sequence"/>
</dbReference>
<evidence type="ECO:0000313" key="2">
    <source>
        <dbReference type="EMBL" id="PKK77186.1"/>
    </source>
</evidence>
<name>A0A2N1NTH6_9GLOM</name>
<dbReference type="AlphaFoldDB" id="A0A2N1NTH6"/>
<evidence type="ECO:0000256" key="1">
    <source>
        <dbReference type="SAM" id="Phobius"/>
    </source>
</evidence>
<proteinExistence type="predicted"/>
<keyword evidence="1" id="KW-0812">Transmembrane</keyword>
<sequence>MFDEHYMIEKKKIHGSLIILKFFLNVLNSYVRNAVSSFNKSAFSRNLHVFVC</sequence>
<feature type="transmembrane region" description="Helical" evidence="1">
    <location>
        <begin position="12"/>
        <end position="31"/>
    </location>
</feature>
<keyword evidence="1" id="KW-1133">Transmembrane helix</keyword>
<reference evidence="2 3" key="2">
    <citation type="submission" date="2017-10" db="EMBL/GenBank/DDBJ databases">
        <title>Extensive intraspecific genome diversity in a model arbuscular mycorrhizal fungus.</title>
        <authorList>
            <person name="Chen E.C.H."/>
            <person name="Morin E."/>
            <person name="Baudet D."/>
            <person name="Noel J."/>
            <person name="Ndikumana S."/>
            <person name="Charron P."/>
            <person name="St-Onge C."/>
            <person name="Giorgi J."/>
            <person name="Grigoriev I.V."/>
            <person name="Roux C."/>
            <person name="Martin F.M."/>
            <person name="Corradi N."/>
        </authorList>
    </citation>
    <scope>NUCLEOTIDE SEQUENCE [LARGE SCALE GENOMIC DNA]</scope>
    <source>
        <strain evidence="2 3">C2</strain>
    </source>
</reference>
<keyword evidence="1" id="KW-0472">Membrane</keyword>
<evidence type="ECO:0000313" key="3">
    <source>
        <dbReference type="Proteomes" id="UP000233469"/>
    </source>
</evidence>
<organism evidence="2 3">
    <name type="scientific">Rhizophagus irregularis</name>
    <dbReference type="NCBI Taxonomy" id="588596"/>
    <lineage>
        <taxon>Eukaryota</taxon>
        <taxon>Fungi</taxon>
        <taxon>Fungi incertae sedis</taxon>
        <taxon>Mucoromycota</taxon>
        <taxon>Glomeromycotina</taxon>
        <taxon>Glomeromycetes</taxon>
        <taxon>Glomerales</taxon>
        <taxon>Glomeraceae</taxon>
        <taxon>Rhizophagus</taxon>
    </lineage>
</organism>
<accession>A0A2N1NTH6</accession>
<comment type="caution">
    <text evidence="2">The sequence shown here is derived from an EMBL/GenBank/DDBJ whole genome shotgun (WGS) entry which is preliminary data.</text>
</comment>